<evidence type="ECO:0000313" key="3">
    <source>
        <dbReference type="Proteomes" id="UP000199679"/>
    </source>
</evidence>
<accession>A0A1H1XDA7</accession>
<feature type="transmembrane region" description="Helical" evidence="1">
    <location>
        <begin position="6"/>
        <end position="24"/>
    </location>
</feature>
<dbReference type="AlphaFoldDB" id="A0A1H1XDA7"/>
<keyword evidence="1" id="KW-1133">Transmembrane helix</keyword>
<evidence type="ECO:0000313" key="2">
    <source>
        <dbReference type="EMBL" id="SDT07274.1"/>
    </source>
</evidence>
<dbReference type="RefSeq" id="WP_157682128.1">
    <property type="nucleotide sequence ID" value="NZ_LT629740.1"/>
</dbReference>
<dbReference type="EMBL" id="LT629740">
    <property type="protein sequence ID" value="SDT07274.1"/>
    <property type="molecule type" value="Genomic_DNA"/>
</dbReference>
<proteinExistence type="predicted"/>
<organism evidence="2 3">
    <name type="scientific">Mucilaginibacter mallensis</name>
    <dbReference type="NCBI Taxonomy" id="652787"/>
    <lineage>
        <taxon>Bacteria</taxon>
        <taxon>Pseudomonadati</taxon>
        <taxon>Bacteroidota</taxon>
        <taxon>Sphingobacteriia</taxon>
        <taxon>Sphingobacteriales</taxon>
        <taxon>Sphingobacteriaceae</taxon>
        <taxon>Mucilaginibacter</taxon>
    </lineage>
</organism>
<name>A0A1H1XDA7_MUCMA</name>
<keyword evidence="3" id="KW-1185">Reference proteome</keyword>
<sequence length="75" mass="8654">MTKLKATILWPYVYFLDILVSIFTDQTFKRSRAISKIYYNRLVSRDNAAAGEKAKQQETNKDSIFGSGFRINQDA</sequence>
<keyword evidence="1" id="KW-0812">Transmembrane</keyword>
<protein>
    <submittedName>
        <fullName evidence="2">Uncharacterized protein</fullName>
    </submittedName>
</protein>
<keyword evidence="1" id="KW-0472">Membrane</keyword>
<gene>
    <name evidence="2" type="ORF">SAMN05216490_2424</name>
</gene>
<dbReference type="Proteomes" id="UP000199679">
    <property type="component" value="Chromosome I"/>
</dbReference>
<evidence type="ECO:0000256" key="1">
    <source>
        <dbReference type="SAM" id="Phobius"/>
    </source>
</evidence>
<reference evidence="2 3" key="1">
    <citation type="submission" date="2016-10" db="EMBL/GenBank/DDBJ databases">
        <authorList>
            <person name="de Groot N.N."/>
        </authorList>
    </citation>
    <scope>NUCLEOTIDE SEQUENCE [LARGE SCALE GENOMIC DNA]</scope>
    <source>
        <strain evidence="2 3">MP1X4</strain>
    </source>
</reference>